<evidence type="ECO:0000313" key="2">
    <source>
        <dbReference type="EMBL" id="KAJ8384244.1"/>
    </source>
</evidence>
<evidence type="ECO:0000256" key="1">
    <source>
        <dbReference type="SAM" id="MobiDB-lite"/>
    </source>
</evidence>
<proteinExistence type="predicted"/>
<dbReference type="EMBL" id="JAINUG010000275">
    <property type="protein sequence ID" value="KAJ8384244.1"/>
    <property type="molecule type" value="Genomic_DNA"/>
</dbReference>
<gene>
    <name evidence="2" type="ORF">AAFF_G00207050</name>
</gene>
<organism evidence="2 3">
    <name type="scientific">Aldrovandia affinis</name>
    <dbReference type="NCBI Taxonomy" id="143900"/>
    <lineage>
        <taxon>Eukaryota</taxon>
        <taxon>Metazoa</taxon>
        <taxon>Chordata</taxon>
        <taxon>Craniata</taxon>
        <taxon>Vertebrata</taxon>
        <taxon>Euteleostomi</taxon>
        <taxon>Actinopterygii</taxon>
        <taxon>Neopterygii</taxon>
        <taxon>Teleostei</taxon>
        <taxon>Notacanthiformes</taxon>
        <taxon>Halosauridae</taxon>
        <taxon>Aldrovandia</taxon>
    </lineage>
</organism>
<comment type="caution">
    <text evidence="2">The sequence shown here is derived from an EMBL/GenBank/DDBJ whole genome shotgun (WGS) entry which is preliminary data.</text>
</comment>
<name>A0AAD7RHE9_9TELE</name>
<dbReference type="AlphaFoldDB" id="A0AAD7RHE9"/>
<accession>A0AAD7RHE9</accession>
<dbReference type="Proteomes" id="UP001221898">
    <property type="component" value="Unassembled WGS sequence"/>
</dbReference>
<sequence>MYAHSIKLIPPRAPQPGGGQDQMGEQDSKPDGSSVWARDAMARAGGRPALSTQAPGLDPRLTGPTFKARFRGPYRALGPLRRSVARHRPAERANGP</sequence>
<keyword evidence="3" id="KW-1185">Reference proteome</keyword>
<protein>
    <submittedName>
        <fullName evidence="2">Uncharacterized protein</fullName>
    </submittedName>
</protein>
<evidence type="ECO:0000313" key="3">
    <source>
        <dbReference type="Proteomes" id="UP001221898"/>
    </source>
</evidence>
<reference evidence="2" key="1">
    <citation type="journal article" date="2023" name="Science">
        <title>Genome structures resolve the early diversification of teleost fishes.</title>
        <authorList>
            <person name="Parey E."/>
            <person name="Louis A."/>
            <person name="Montfort J."/>
            <person name="Bouchez O."/>
            <person name="Roques C."/>
            <person name="Iampietro C."/>
            <person name="Lluch J."/>
            <person name="Castinel A."/>
            <person name="Donnadieu C."/>
            <person name="Desvignes T."/>
            <person name="Floi Bucao C."/>
            <person name="Jouanno E."/>
            <person name="Wen M."/>
            <person name="Mejri S."/>
            <person name="Dirks R."/>
            <person name="Jansen H."/>
            <person name="Henkel C."/>
            <person name="Chen W.J."/>
            <person name="Zahm M."/>
            <person name="Cabau C."/>
            <person name="Klopp C."/>
            <person name="Thompson A.W."/>
            <person name="Robinson-Rechavi M."/>
            <person name="Braasch I."/>
            <person name="Lecointre G."/>
            <person name="Bobe J."/>
            <person name="Postlethwait J.H."/>
            <person name="Berthelot C."/>
            <person name="Roest Crollius H."/>
            <person name="Guiguen Y."/>
        </authorList>
    </citation>
    <scope>NUCLEOTIDE SEQUENCE</scope>
    <source>
        <strain evidence="2">NC1722</strain>
    </source>
</reference>
<feature type="region of interest" description="Disordered" evidence="1">
    <location>
        <begin position="1"/>
        <end position="96"/>
    </location>
</feature>